<dbReference type="Pfam" id="PF13855">
    <property type="entry name" value="LRR_8"/>
    <property type="match status" value="1"/>
</dbReference>
<accession>A0A0D2J9A6</accession>
<dbReference type="InterPro" id="IPR003591">
    <property type="entry name" value="Leu-rich_rpt_typical-subtyp"/>
</dbReference>
<dbReference type="InterPro" id="IPR050216">
    <property type="entry name" value="LRR_domain-containing"/>
</dbReference>
<dbReference type="AlphaFoldDB" id="A0A0D2J9A6"/>
<comment type="subcellular location">
    <subcellularLocation>
        <location evidence="1">Cytoplasm</location>
        <location evidence="1">Cytoskeleton</location>
        <location evidence="1">Cilium axoneme</location>
    </subcellularLocation>
</comment>
<reference evidence="5 6" key="1">
    <citation type="journal article" date="2013" name="BMC Genomics">
        <title>Reconstruction of the lipid metabolism for the microalga Monoraphidium neglectum from its genome sequence reveals characteristics suitable for biofuel production.</title>
        <authorList>
            <person name="Bogen C."/>
            <person name="Al-Dilaimi A."/>
            <person name="Albersmeier A."/>
            <person name="Wichmann J."/>
            <person name="Grundmann M."/>
            <person name="Rupp O."/>
            <person name="Lauersen K.J."/>
            <person name="Blifernez-Klassen O."/>
            <person name="Kalinowski J."/>
            <person name="Goesmann A."/>
            <person name="Mussgnug J.H."/>
            <person name="Kruse O."/>
        </authorList>
    </citation>
    <scope>NUCLEOTIDE SEQUENCE [LARGE SCALE GENOMIC DNA]</scope>
    <source>
        <strain evidence="5 6">SAG 48.87</strain>
    </source>
</reference>
<evidence type="ECO:0000256" key="1">
    <source>
        <dbReference type="ARBA" id="ARBA00004430"/>
    </source>
</evidence>
<feature type="region of interest" description="Disordered" evidence="4">
    <location>
        <begin position="170"/>
        <end position="214"/>
    </location>
</feature>
<name>A0A0D2J9A6_9CHLO</name>
<evidence type="ECO:0000256" key="4">
    <source>
        <dbReference type="SAM" id="MobiDB-lite"/>
    </source>
</evidence>
<protein>
    <submittedName>
        <fullName evidence="5">Uncharacterized protein</fullName>
    </submittedName>
</protein>
<dbReference type="RefSeq" id="XP_013895337.1">
    <property type="nucleotide sequence ID" value="XM_014039883.1"/>
</dbReference>
<dbReference type="Proteomes" id="UP000054498">
    <property type="component" value="Unassembled WGS sequence"/>
</dbReference>
<dbReference type="OrthoDB" id="566279at2759"/>
<proteinExistence type="predicted"/>
<feature type="compositionally biased region" description="Low complexity" evidence="4">
    <location>
        <begin position="369"/>
        <end position="389"/>
    </location>
</feature>
<evidence type="ECO:0000256" key="2">
    <source>
        <dbReference type="ARBA" id="ARBA00022614"/>
    </source>
</evidence>
<dbReference type="EMBL" id="KK103063">
    <property type="protein sequence ID" value="KIY96317.1"/>
    <property type="molecule type" value="Genomic_DNA"/>
</dbReference>
<dbReference type="GO" id="GO:0005930">
    <property type="term" value="C:axoneme"/>
    <property type="evidence" value="ECO:0007669"/>
    <property type="project" value="UniProtKB-SubCell"/>
</dbReference>
<keyword evidence="2" id="KW-0433">Leucine-rich repeat</keyword>
<gene>
    <name evidence="5" type="ORF">MNEG_11645</name>
</gene>
<keyword evidence="3" id="KW-0677">Repeat</keyword>
<feature type="compositionally biased region" description="Basic and acidic residues" evidence="4">
    <location>
        <begin position="186"/>
        <end position="202"/>
    </location>
</feature>
<dbReference type="GeneID" id="25728928"/>
<sequence>MFGGIEFDLIPALTCDGGGSTKARRVEKTGNAWLCGELILRGERRGLAALPPELWAKTTAQQIILSGNRLAALPPDVGRLRELRVLLLGGNRMTELPREICDLAKLQRLELQDNLLDSVPAGLAKLVELRVVNLDDNPLAGRLEGGGPTLLEVWLGPGCAAGGCGAGDGGDGAAPVGSKAQQADRSSADGDNGHHAGGREALETSGAAPRVGGTLSARRRAAAAAAAAADELRRRTQRLLRHLSALLGPEEALAAKQAKLALLQREARARVERLVRVADDGVLAACLEIVRDAGLEEGEAARIEAARVAAARLAAAVGGGDRAELQAALRGFEELCKPGRAGGPLYKEAAHKLRALVRADLQRGWRHVQQQQQQQQQQHQQQQQQQQQQFEGGFGGGDGRAAALRISFGEGEQASGGGGGGGGGSGAEAGGAGAEADGQRRVFLTAQEIRRRELLAAGGKTYEDWAAAKREQAERRARDREAAIAAGRRAKREAAALRGDRAVAMCELEHAWPSRIVEAYPRGTFSGR</sequence>
<dbReference type="PANTHER" id="PTHR48051">
    <property type="match status" value="1"/>
</dbReference>
<evidence type="ECO:0000256" key="3">
    <source>
        <dbReference type="ARBA" id="ARBA00022737"/>
    </source>
</evidence>
<dbReference type="InterPro" id="IPR001611">
    <property type="entry name" value="Leu-rich_rpt"/>
</dbReference>
<feature type="compositionally biased region" description="Gly residues" evidence="4">
    <location>
        <begin position="414"/>
        <end position="433"/>
    </location>
</feature>
<evidence type="ECO:0000313" key="6">
    <source>
        <dbReference type="Proteomes" id="UP000054498"/>
    </source>
</evidence>
<dbReference type="SMART" id="SM00369">
    <property type="entry name" value="LRR_TYP"/>
    <property type="match status" value="2"/>
</dbReference>
<keyword evidence="6" id="KW-1185">Reference proteome</keyword>
<dbReference type="SUPFAM" id="SSF52058">
    <property type="entry name" value="L domain-like"/>
    <property type="match status" value="1"/>
</dbReference>
<dbReference type="Gene3D" id="3.80.10.10">
    <property type="entry name" value="Ribonuclease Inhibitor"/>
    <property type="match status" value="1"/>
</dbReference>
<dbReference type="InterPro" id="IPR032675">
    <property type="entry name" value="LRR_dom_sf"/>
</dbReference>
<dbReference type="STRING" id="145388.A0A0D2J9A6"/>
<dbReference type="KEGG" id="mng:MNEG_11645"/>
<organism evidence="5 6">
    <name type="scientific">Monoraphidium neglectum</name>
    <dbReference type="NCBI Taxonomy" id="145388"/>
    <lineage>
        <taxon>Eukaryota</taxon>
        <taxon>Viridiplantae</taxon>
        <taxon>Chlorophyta</taxon>
        <taxon>core chlorophytes</taxon>
        <taxon>Chlorophyceae</taxon>
        <taxon>CS clade</taxon>
        <taxon>Sphaeropleales</taxon>
        <taxon>Selenastraceae</taxon>
        <taxon>Monoraphidium</taxon>
    </lineage>
</organism>
<feature type="region of interest" description="Disordered" evidence="4">
    <location>
        <begin position="367"/>
        <end position="396"/>
    </location>
</feature>
<dbReference type="PANTHER" id="PTHR48051:SF1">
    <property type="entry name" value="RAS SUPPRESSOR PROTEIN 1"/>
    <property type="match status" value="1"/>
</dbReference>
<evidence type="ECO:0000313" key="5">
    <source>
        <dbReference type="EMBL" id="KIY96317.1"/>
    </source>
</evidence>
<feature type="region of interest" description="Disordered" evidence="4">
    <location>
        <begin position="410"/>
        <end position="436"/>
    </location>
</feature>